<dbReference type="PANTHER" id="PTHR11236">
    <property type="entry name" value="AMINOBENZOATE/ANTHRANILATE SYNTHASE"/>
    <property type="match status" value="1"/>
</dbReference>
<dbReference type="InterPro" id="IPR005802">
    <property type="entry name" value="ADC_synth_comp_1"/>
</dbReference>
<feature type="domain" description="Chorismate-utilising enzyme C-terminal" evidence="1">
    <location>
        <begin position="119"/>
        <end position="373"/>
    </location>
</feature>
<comment type="caution">
    <text evidence="2">The sequence shown here is derived from an EMBL/GenBank/DDBJ whole genome shotgun (WGS) entry which is preliminary data.</text>
</comment>
<dbReference type="PRINTS" id="PR00095">
    <property type="entry name" value="ANTSNTHASEI"/>
</dbReference>
<evidence type="ECO:0000313" key="2">
    <source>
        <dbReference type="EMBL" id="RXS93866.1"/>
    </source>
</evidence>
<dbReference type="InterPro" id="IPR001544">
    <property type="entry name" value="Aminotrans_IV"/>
</dbReference>
<dbReference type="GO" id="GO:0046820">
    <property type="term" value="F:4-amino-4-deoxychorismate synthase activity"/>
    <property type="evidence" value="ECO:0007669"/>
    <property type="project" value="UniProtKB-EC"/>
</dbReference>
<dbReference type="Proteomes" id="UP000290253">
    <property type="component" value="Unassembled WGS sequence"/>
</dbReference>
<dbReference type="Gene3D" id="3.30.470.10">
    <property type="match status" value="1"/>
</dbReference>
<dbReference type="InterPro" id="IPR043131">
    <property type="entry name" value="BCAT-like_N"/>
</dbReference>
<dbReference type="Gene3D" id="3.20.10.10">
    <property type="entry name" value="D-amino Acid Aminotransferase, subunit A, domain 2"/>
    <property type="match status" value="1"/>
</dbReference>
<dbReference type="AlphaFoldDB" id="A0A4Q1S9X4"/>
<dbReference type="GO" id="GO:0000162">
    <property type="term" value="P:L-tryptophan biosynthetic process"/>
    <property type="evidence" value="ECO:0007669"/>
    <property type="project" value="TreeGrafter"/>
</dbReference>
<keyword evidence="2" id="KW-0808">Transferase</keyword>
<dbReference type="OrthoDB" id="9803598at2"/>
<dbReference type="InterPro" id="IPR019999">
    <property type="entry name" value="Anth_synth_I-like"/>
</dbReference>
<dbReference type="EC" id="2.6.1.85" evidence="2"/>
<dbReference type="Gene3D" id="3.60.120.10">
    <property type="entry name" value="Anthranilate synthase"/>
    <property type="match status" value="1"/>
</dbReference>
<dbReference type="InterPro" id="IPR015890">
    <property type="entry name" value="Chorismate_C"/>
</dbReference>
<keyword evidence="3" id="KW-1185">Reference proteome</keyword>
<reference evidence="2 3" key="1">
    <citation type="journal article" date="2016" name="Int. J. Syst. Evol. Microbiol.">
        <title>Acidipila dinghuensis sp. nov., an acidobacterium isolated from forest soil.</title>
        <authorList>
            <person name="Jiang Y.W."/>
            <person name="Wang J."/>
            <person name="Chen M.H."/>
            <person name="Lv Y.Y."/>
            <person name="Qiu L.H."/>
        </authorList>
    </citation>
    <scope>NUCLEOTIDE SEQUENCE [LARGE SCALE GENOMIC DNA]</scope>
    <source>
        <strain evidence="2 3">DHOF10</strain>
    </source>
</reference>
<dbReference type="InterPro" id="IPR036038">
    <property type="entry name" value="Aminotransferase-like"/>
</dbReference>
<dbReference type="Pfam" id="PF00425">
    <property type="entry name" value="Chorismate_bind"/>
    <property type="match status" value="1"/>
</dbReference>
<gene>
    <name evidence="2" type="primary">pabB</name>
    <name evidence="2" type="ORF">ESZ00_17670</name>
</gene>
<dbReference type="EMBL" id="SDMK01000004">
    <property type="protein sequence ID" value="RXS93866.1"/>
    <property type="molecule type" value="Genomic_DNA"/>
</dbReference>
<dbReference type="GO" id="GO:0009396">
    <property type="term" value="P:folic acid-containing compound biosynthetic process"/>
    <property type="evidence" value="ECO:0007669"/>
    <property type="project" value="InterPro"/>
</dbReference>
<keyword evidence="2" id="KW-0032">Aminotransferase</keyword>
<dbReference type="InterPro" id="IPR043132">
    <property type="entry name" value="BCAT-like_C"/>
</dbReference>
<dbReference type="NCBIfam" id="TIGR00553">
    <property type="entry name" value="pabB"/>
    <property type="match status" value="1"/>
</dbReference>
<dbReference type="InterPro" id="IPR005801">
    <property type="entry name" value="ADC_synthase"/>
</dbReference>
<name>A0A4Q1S9X4_9BACT</name>
<dbReference type="SUPFAM" id="SSF56322">
    <property type="entry name" value="ADC synthase"/>
    <property type="match status" value="1"/>
</dbReference>
<dbReference type="PANTHER" id="PTHR11236:SF50">
    <property type="entry name" value="AMINODEOXYCHORISMATE SYNTHASE COMPONENT 1"/>
    <property type="match status" value="1"/>
</dbReference>
<evidence type="ECO:0000259" key="1">
    <source>
        <dbReference type="Pfam" id="PF00425"/>
    </source>
</evidence>
<evidence type="ECO:0000313" key="3">
    <source>
        <dbReference type="Proteomes" id="UP000290253"/>
    </source>
</evidence>
<sequence>MDVGTVVLERAPVRGNRGRRLIFRRPVRVIEAWQPDEVHAALAAIDTALNEGLHVAGFLGYEAGLALEPKLRDLPMMPPAGEPLLWLGCYAGVEQDTVECAAPMSQVRDMGHPLLSLEEAEYARRVDAVQALIAAGETYQANLTLDARWRSEESAAAMYARLLQAQPVAYAAMLRPREDWHVLSFSPELFFRREGGRMVTKPMKGTADPGFDMAEARAQAAWLVADEKNRAENVMIVDLLRNDLGRVCRMGSVQVTELFAVERYPTVLQMTSTIEGQLREGVGYAEIFAALFPSGSIVGAPKVQTMRRLSEIEGRPRGVYTGAIGYIAPHGEAEFNVAIRTLSLHNREARMGVGSGIVTDSVANLEYAECRTKLAFLTRDAETDFSLIETLLLEDGTYTLLAEHLERMAESAEYFFLRFDESHVKAVLEEARRDAGGKRMRVRLLLDREGHATWSSSVMPVGDAGPVSVLFWPETTDSQDRFLRHKTTRRALYDKALQAALAAGCADAIFTNERGEITEGAIHNVIAVIDGQWITPPLACGLLPGVYRRKLLAEGRIKEGVLRREDLERAEAIYLCNSVRGLRD</sequence>
<organism evidence="2 3">
    <name type="scientific">Silvibacterium dinghuense</name>
    <dbReference type="NCBI Taxonomy" id="1560006"/>
    <lineage>
        <taxon>Bacteria</taxon>
        <taxon>Pseudomonadati</taxon>
        <taxon>Acidobacteriota</taxon>
        <taxon>Terriglobia</taxon>
        <taxon>Terriglobales</taxon>
        <taxon>Acidobacteriaceae</taxon>
        <taxon>Silvibacterium</taxon>
    </lineage>
</organism>
<dbReference type="SUPFAM" id="SSF56752">
    <property type="entry name" value="D-aminoacid aminotransferase-like PLP-dependent enzymes"/>
    <property type="match status" value="1"/>
</dbReference>
<dbReference type="Pfam" id="PF01063">
    <property type="entry name" value="Aminotran_4"/>
    <property type="match status" value="1"/>
</dbReference>
<proteinExistence type="predicted"/>
<protein>
    <submittedName>
        <fullName evidence="2">Aminodeoxychorismate synthase component I</fullName>
        <ecNumber evidence="2">2.6.1.85</ecNumber>
    </submittedName>
</protein>
<accession>A0A4Q1S9X4</accession>